<gene>
    <name evidence="1" type="ORF">Glove_184g21</name>
</gene>
<keyword evidence="2" id="KW-1185">Reference proteome</keyword>
<comment type="caution">
    <text evidence="1">The sequence shown here is derived from an EMBL/GenBank/DDBJ whole genome shotgun (WGS) entry which is preliminary data.</text>
</comment>
<reference evidence="1 2" key="1">
    <citation type="submission" date="2018-08" db="EMBL/GenBank/DDBJ databases">
        <title>Genome and evolution of the arbuscular mycorrhizal fungus Diversispora epigaea (formerly Glomus versiforme) and its bacterial endosymbionts.</title>
        <authorList>
            <person name="Sun X."/>
            <person name="Fei Z."/>
            <person name="Harrison M."/>
        </authorList>
    </citation>
    <scope>NUCLEOTIDE SEQUENCE [LARGE SCALE GENOMIC DNA]</scope>
    <source>
        <strain evidence="1 2">IT104</strain>
    </source>
</reference>
<evidence type="ECO:0000313" key="2">
    <source>
        <dbReference type="Proteomes" id="UP000266861"/>
    </source>
</evidence>
<dbReference type="EMBL" id="PQFF01000174">
    <property type="protein sequence ID" value="RHZ77180.1"/>
    <property type="molecule type" value="Genomic_DNA"/>
</dbReference>
<accession>A0A397IX08</accession>
<evidence type="ECO:0000313" key="1">
    <source>
        <dbReference type="EMBL" id="RHZ77180.1"/>
    </source>
</evidence>
<proteinExistence type="predicted"/>
<organism evidence="1 2">
    <name type="scientific">Diversispora epigaea</name>
    <dbReference type="NCBI Taxonomy" id="1348612"/>
    <lineage>
        <taxon>Eukaryota</taxon>
        <taxon>Fungi</taxon>
        <taxon>Fungi incertae sedis</taxon>
        <taxon>Mucoromycota</taxon>
        <taxon>Glomeromycotina</taxon>
        <taxon>Glomeromycetes</taxon>
        <taxon>Diversisporales</taxon>
        <taxon>Diversisporaceae</taxon>
        <taxon>Diversispora</taxon>
    </lineage>
</organism>
<protein>
    <submittedName>
        <fullName evidence="1">Uncharacterized protein</fullName>
    </submittedName>
</protein>
<name>A0A397IX08_9GLOM</name>
<sequence length="101" mass="12028">MLLVLKNNLKFKNITTRILDDEFSFMKWKDYESEDVEYDIDEDERSCDSDKIIKDKLENRETSTNINSPEFALIPCVIIDYIQDTNSEMYKLRVLQNLHGK</sequence>
<dbReference type="Proteomes" id="UP000266861">
    <property type="component" value="Unassembled WGS sequence"/>
</dbReference>
<dbReference type="AlphaFoldDB" id="A0A397IX08"/>